<sequence>MKTCKHLIGLTLAVVILLIPAVSFAADSNISVKLTNYIGNQSSISLSPTGFYQVTGDHVSVTNRFSGASRYETAALASDSQWTNPKTVILVNRDVFIDALPVIPLAKKLDAPVLFTQPDTLTKTTEKQIAKFNPDNILVIGGAKSISKDVENKLKSYGAVKRISGKNRYVLSENIAKQMGNYDKAIVVTGNVFQDALAIAPYAAANGYPILLTEKDKLPDYDLPKQVLIIGSSFSVSDAVENQIKKTSTVQRIPGSTRYELTANIINQLKLKADKAVMTNGTKYADVLVGASLAAKKNSQILYIKQDDVPSAAKSVTKEKASYAYDFIGSTSSISAGVENELSNHFYLAGGSTYNLQINNGKLNLNHIKTYGNSLRIKPETYNESNRISLNGKEYLGTVNFSIESGKYIRPVNENIPFEDYLKGVVPNEMPASWSLEALKAQTVAARTYSITKTGSTVADTTAFQVYGGYSWNANTTKAVQQTKNKVLTYKGNLITAAYSSSNGGYTESSDEVWGSSVPYLTAKKDTKDPQTAWSLTLSKQQINPDSIDVNKPASWFASKNETNAAQLSGIKNWILKNKETGASAIKILKIEDLTFSGTTKGQRAKTATLKVNYAVKQNNGNYEANKTSAMTVPVTELRTMIGASVFKSTYVTVSQNSSAFTISGKGYGHGIGMSQYGAKARADSGDSYSSILKFYYPGTTLTDY</sequence>
<accession>A0A411AAW9</accession>
<feature type="domain" description="Sporulation stage II protein D amidase enhancer LytB N-terminal" evidence="1">
    <location>
        <begin position="414"/>
        <end position="490"/>
    </location>
</feature>
<name>A0A411AAW9_BACVE</name>
<dbReference type="Gene3D" id="3.40.50.12090">
    <property type="match status" value="2"/>
</dbReference>
<dbReference type="EMBL" id="CP063687">
    <property type="protein sequence ID" value="QOY27225.1"/>
    <property type="molecule type" value="Genomic_DNA"/>
</dbReference>
<dbReference type="InterPro" id="IPR051922">
    <property type="entry name" value="Bact_Sporulation_Assoc"/>
</dbReference>
<evidence type="ECO:0000259" key="1">
    <source>
        <dbReference type="Pfam" id="PF08486"/>
    </source>
</evidence>
<gene>
    <name evidence="2" type="primary">lytB</name>
    <name evidence="2" type="ORF">BACVE_002236</name>
</gene>
<dbReference type="Pfam" id="PF08486">
    <property type="entry name" value="SpoIID"/>
    <property type="match status" value="1"/>
</dbReference>
<dbReference type="RefSeq" id="WP_021494105.1">
    <property type="nucleotide sequence ID" value="NZ_CP033054.1"/>
</dbReference>
<evidence type="ECO:0000313" key="2">
    <source>
        <dbReference type="EMBL" id="QOY27225.1"/>
    </source>
</evidence>
<dbReference type="InterPro" id="IPR007253">
    <property type="entry name" value="Cell_wall-bd_2"/>
</dbReference>
<dbReference type="AlphaFoldDB" id="A0A411AAW9"/>
<dbReference type="InterPro" id="IPR013693">
    <property type="entry name" value="SpoIID/LytB_N"/>
</dbReference>
<proteinExistence type="predicted"/>
<dbReference type="PANTHER" id="PTHR30032">
    <property type="entry name" value="N-ACETYLMURAMOYL-L-ALANINE AMIDASE-RELATED"/>
    <property type="match status" value="1"/>
</dbReference>
<organism evidence="2 3">
    <name type="scientific">Bacillus velezensis</name>
    <dbReference type="NCBI Taxonomy" id="492670"/>
    <lineage>
        <taxon>Bacteria</taxon>
        <taxon>Bacillati</taxon>
        <taxon>Bacillota</taxon>
        <taxon>Bacilli</taxon>
        <taxon>Bacillales</taxon>
        <taxon>Bacillaceae</taxon>
        <taxon>Bacillus</taxon>
        <taxon>Bacillus amyloliquefaciens group</taxon>
    </lineage>
</organism>
<reference evidence="3" key="1">
    <citation type="submission" date="2020-10" db="EMBL/GenBank/DDBJ databases">
        <title>Complete genome sequence of Bacillus velezensis NST6.</title>
        <authorList>
            <person name="Choi J."/>
        </authorList>
    </citation>
    <scope>NUCLEOTIDE SEQUENCE [LARGE SCALE GENOMIC DNA]</scope>
    <source>
        <strain evidence="3">NST6</strain>
    </source>
</reference>
<protein>
    <submittedName>
        <fullName evidence="2">Amidase enhancer</fullName>
    </submittedName>
</protein>
<dbReference type="Pfam" id="PF04122">
    <property type="entry name" value="CW_binding_2"/>
    <property type="match status" value="3"/>
</dbReference>
<dbReference type="NCBIfam" id="TIGR02669">
    <property type="entry name" value="SpoIID_LytB"/>
    <property type="match status" value="1"/>
</dbReference>
<dbReference type="Proteomes" id="UP000587477">
    <property type="component" value="Chromosome"/>
</dbReference>
<dbReference type="GO" id="GO:0030288">
    <property type="term" value="C:outer membrane-bounded periplasmic space"/>
    <property type="evidence" value="ECO:0007669"/>
    <property type="project" value="TreeGrafter"/>
</dbReference>
<dbReference type="GO" id="GO:0030435">
    <property type="term" value="P:sporulation resulting in formation of a cellular spore"/>
    <property type="evidence" value="ECO:0007669"/>
    <property type="project" value="InterPro"/>
</dbReference>
<dbReference type="PANTHER" id="PTHR30032:SF4">
    <property type="entry name" value="AMIDASE ENHANCER"/>
    <property type="match status" value="1"/>
</dbReference>
<evidence type="ECO:0000313" key="3">
    <source>
        <dbReference type="Proteomes" id="UP000587477"/>
    </source>
</evidence>
<dbReference type="InterPro" id="IPR013486">
    <property type="entry name" value="SpoIID/LytB"/>
</dbReference>